<dbReference type="AlphaFoldDB" id="A0AAD1YWA6"/>
<organism evidence="1 2">
    <name type="scientific">Fraxinus pennsylvanica</name>
    <dbReference type="NCBI Taxonomy" id="56036"/>
    <lineage>
        <taxon>Eukaryota</taxon>
        <taxon>Viridiplantae</taxon>
        <taxon>Streptophyta</taxon>
        <taxon>Embryophyta</taxon>
        <taxon>Tracheophyta</taxon>
        <taxon>Spermatophyta</taxon>
        <taxon>Magnoliopsida</taxon>
        <taxon>eudicotyledons</taxon>
        <taxon>Gunneridae</taxon>
        <taxon>Pentapetalae</taxon>
        <taxon>asterids</taxon>
        <taxon>lamiids</taxon>
        <taxon>Lamiales</taxon>
        <taxon>Oleaceae</taxon>
        <taxon>Oleeae</taxon>
        <taxon>Fraxinus</taxon>
    </lineage>
</organism>
<dbReference type="PANTHER" id="PTHR45496">
    <property type="entry name" value="CHAPERONE DNAJ-DOMAIN SUPERFAMILY PROTEIN"/>
    <property type="match status" value="1"/>
</dbReference>
<dbReference type="Proteomes" id="UP000834106">
    <property type="component" value="Chromosome 3"/>
</dbReference>
<proteinExistence type="predicted"/>
<reference evidence="1" key="1">
    <citation type="submission" date="2023-05" db="EMBL/GenBank/DDBJ databases">
        <authorList>
            <person name="Huff M."/>
        </authorList>
    </citation>
    <scope>NUCLEOTIDE SEQUENCE</scope>
</reference>
<dbReference type="PANTHER" id="PTHR45496:SF19">
    <property type="entry name" value="J DOMAIN-CONTAINING PROTEIN"/>
    <property type="match status" value="1"/>
</dbReference>
<evidence type="ECO:0000313" key="1">
    <source>
        <dbReference type="EMBL" id="CAI9757683.1"/>
    </source>
</evidence>
<protein>
    <submittedName>
        <fullName evidence="1">Uncharacterized protein</fullName>
    </submittedName>
</protein>
<accession>A0AAD1YWA6</accession>
<evidence type="ECO:0000313" key="2">
    <source>
        <dbReference type="Proteomes" id="UP000834106"/>
    </source>
</evidence>
<sequence>MEQSFFFDNHHSIRALRWLTIAEKLLSARDLLGSKAFASRARDSDLTLLQAEQIQAVIGMGGKGRESREWRSVSEMVVKERRDSRGFPFGGRRRVVEIE</sequence>
<name>A0AAD1YWA6_9LAMI</name>
<gene>
    <name evidence="1" type="ORF">FPE_LOCUS5113</name>
</gene>
<dbReference type="InterPro" id="IPR053052">
    <property type="entry name" value="Imprinting_Balance_Reg"/>
</dbReference>
<keyword evidence="2" id="KW-1185">Reference proteome</keyword>
<dbReference type="EMBL" id="OU503038">
    <property type="protein sequence ID" value="CAI9757683.1"/>
    <property type="molecule type" value="Genomic_DNA"/>
</dbReference>